<organism evidence="1">
    <name type="scientific">viral metagenome</name>
    <dbReference type="NCBI Taxonomy" id="1070528"/>
    <lineage>
        <taxon>unclassified sequences</taxon>
        <taxon>metagenomes</taxon>
        <taxon>organismal metagenomes</taxon>
    </lineage>
</organism>
<evidence type="ECO:0000313" key="1">
    <source>
        <dbReference type="EMBL" id="QJA94736.1"/>
    </source>
</evidence>
<dbReference type="Pfam" id="PF25680">
    <property type="entry name" value="Mom"/>
    <property type="match status" value="1"/>
</dbReference>
<name>A0A6M3LHK1_9ZZZZ</name>
<dbReference type="AlphaFoldDB" id="A0A6M3LHK1"/>
<dbReference type="EMBL" id="MT143257">
    <property type="protein sequence ID" value="QJA94736.1"/>
    <property type="molecule type" value="Genomic_DNA"/>
</dbReference>
<sequence>MVLSIREYDSVECINFTQVHHYSKVMPRLTKHYLGLFNNEEFVGVVTLGWGTQPLATINKLFPGYTTKDYYELGKLCVHDKMPRNTESQYISLLIKWLKTNTDKKLLYTLADGIVGKIGYVYQASNFYYGGFFWTDVYIGADGEKIHPRTTHKLCVENAEMIGKDKVFWLTPEFMQKKGIRRIRGKMYRYVYPLDKKARKEVEARGWNIAFPKDDSLMWKEQMGRNNYVVLPEIPQFALDVVNINADNVNRHKKERHG</sequence>
<proteinExistence type="predicted"/>
<protein>
    <submittedName>
        <fullName evidence="1">Uncharacterized protein</fullName>
    </submittedName>
</protein>
<reference evidence="1" key="1">
    <citation type="submission" date="2020-03" db="EMBL/GenBank/DDBJ databases">
        <title>The deep terrestrial virosphere.</title>
        <authorList>
            <person name="Holmfeldt K."/>
            <person name="Nilsson E."/>
            <person name="Simone D."/>
            <person name="Lopez-Fernandez M."/>
            <person name="Wu X."/>
            <person name="de Brujin I."/>
            <person name="Lundin D."/>
            <person name="Andersson A."/>
            <person name="Bertilsson S."/>
            <person name="Dopson M."/>
        </authorList>
    </citation>
    <scope>NUCLEOTIDE SEQUENCE</scope>
    <source>
        <strain evidence="1">MM415B03771</strain>
    </source>
</reference>
<gene>
    <name evidence="1" type="ORF">MM415B03771_0005</name>
</gene>
<dbReference type="InterPro" id="IPR057895">
    <property type="entry name" value="Mom"/>
</dbReference>
<accession>A0A6M3LHK1</accession>